<dbReference type="PANTHER" id="PTHR30408">
    <property type="entry name" value="TYPE-1 RESTRICTION ENZYME ECOKI SPECIFICITY PROTEIN"/>
    <property type="match status" value="1"/>
</dbReference>
<dbReference type="PANTHER" id="PTHR30408:SF12">
    <property type="entry name" value="TYPE I RESTRICTION ENZYME MJAVIII SPECIFICITY SUBUNIT"/>
    <property type="match status" value="1"/>
</dbReference>
<evidence type="ECO:0000256" key="2">
    <source>
        <dbReference type="ARBA" id="ARBA00022747"/>
    </source>
</evidence>
<keyword evidence="2" id="KW-0680">Restriction system</keyword>
<evidence type="ECO:0000256" key="1">
    <source>
        <dbReference type="ARBA" id="ARBA00010923"/>
    </source>
</evidence>
<dbReference type="InterPro" id="IPR052021">
    <property type="entry name" value="Type-I_RS_S_subunit"/>
</dbReference>
<dbReference type="Pfam" id="PF01420">
    <property type="entry name" value="Methylase_S"/>
    <property type="match status" value="2"/>
</dbReference>
<name>A0ABY5C036_9LACO</name>
<dbReference type="Proteomes" id="UP001056164">
    <property type="component" value="Chromosome"/>
</dbReference>
<feature type="domain" description="Type I restriction modification DNA specificity" evidence="4">
    <location>
        <begin position="7"/>
        <end position="131"/>
    </location>
</feature>
<proteinExistence type="inferred from homology"/>
<dbReference type="InterPro" id="IPR044946">
    <property type="entry name" value="Restrct_endonuc_typeI_TRD_sf"/>
</dbReference>
<dbReference type="InterPro" id="IPR000055">
    <property type="entry name" value="Restrct_endonuc_typeI_TRD"/>
</dbReference>
<dbReference type="GO" id="GO:0016787">
    <property type="term" value="F:hydrolase activity"/>
    <property type="evidence" value="ECO:0007669"/>
    <property type="project" value="UniProtKB-KW"/>
</dbReference>
<dbReference type="Gene3D" id="3.90.220.20">
    <property type="entry name" value="DNA methylase specificity domains"/>
    <property type="match status" value="2"/>
</dbReference>
<dbReference type="EC" id="3.1.21.-" evidence="5"/>
<accession>A0ABY5C036</accession>
<sequence length="350" mass="40829">MDKIEIDRKQNEVKKGDVFFTTSSETPLEVGMSSVWIYNYKNIYLNSFSFGYRPTYNFNLNYLAFMLRSQNIRKNIVILAQGISRFNISKSKIMNIMVPIPDLDEQEKIGNLFKKIDDLITVNQHKLEQLKLLKKALLQQLFPQNDEITPQIRFANFHDDWDYRKLGEMGKSFSGISGKTKQDFGHGNAKYVTYINVFKNPITSKFALDKIEIDKKQIEVKCGDIFFTTSSETPNEVGMSSVWKYNMPNVYLNSFSFGYRLLQEVDLNYLAFMLRSQNIRRKIILLAQGISRFNISKTKMMDISIPIPEIKEQEKIGNIILKVDNRIDTCDEKIKHIKDLKKALLEKMFL</sequence>
<evidence type="ECO:0000256" key="3">
    <source>
        <dbReference type="ARBA" id="ARBA00023125"/>
    </source>
</evidence>
<dbReference type="RefSeq" id="WP_252795169.1">
    <property type="nucleotide sequence ID" value="NZ_CP097121.1"/>
</dbReference>
<dbReference type="SUPFAM" id="SSF116734">
    <property type="entry name" value="DNA methylase specificity domain"/>
    <property type="match status" value="2"/>
</dbReference>
<keyword evidence="3" id="KW-0238">DNA-binding</keyword>
<feature type="domain" description="Type I restriction modification DNA specificity" evidence="4">
    <location>
        <begin position="159"/>
        <end position="338"/>
    </location>
</feature>
<reference evidence="5" key="1">
    <citation type="submission" date="2022-05" db="EMBL/GenBank/DDBJ databases">
        <authorList>
            <person name="Oliphant S.A."/>
            <person name="Watson-Haigh N.S."/>
            <person name="Sumby K.M."/>
            <person name="Gardner J.M."/>
            <person name="Jiranek V."/>
        </authorList>
    </citation>
    <scope>NUCLEOTIDE SEQUENCE</scope>
    <source>
        <strain evidence="5">KI4_A6</strain>
    </source>
</reference>
<gene>
    <name evidence="5" type="ORF">M3M37_00020</name>
</gene>
<evidence type="ECO:0000313" key="6">
    <source>
        <dbReference type="Proteomes" id="UP001056164"/>
    </source>
</evidence>
<dbReference type="EMBL" id="CP097121">
    <property type="protein sequence ID" value="USS90655.1"/>
    <property type="molecule type" value="Genomic_DNA"/>
</dbReference>
<protein>
    <submittedName>
        <fullName evidence="5">Restriction endonuclease subunit S</fullName>
        <ecNumber evidence="5">3.1.21.-</ecNumber>
    </submittedName>
</protein>
<keyword evidence="5" id="KW-0255">Endonuclease</keyword>
<evidence type="ECO:0000313" key="5">
    <source>
        <dbReference type="EMBL" id="USS90655.1"/>
    </source>
</evidence>
<comment type="similarity">
    <text evidence="1">Belongs to the type-I restriction system S methylase family.</text>
</comment>
<organism evidence="5 6">
    <name type="scientific">Fructilactobacillus carniphilus</name>
    <dbReference type="NCBI Taxonomy" id="2940297"/>
    <lineage>
        <taxon>Bacteria</taxon>
        <taxon>Bacillati</taxon>
        <taxon>Bacillota</taxon>
        <taxon>Bacilli</taxon>
        <taxon>Lactobacillales</taxon>
        <taxon>Lactobacillaceae</taxon>
        <taxon>Fructilactobacillus</taxon>
    </lineage>
</organism>
<evidence type="ECO:0000259" key="4">
    <source>
        <dbReference type="Pfam" id="PF01420"/>
    </source>
</evidence>
<keyword evidence="6" id="KW-1185">Reference proteome</keyword>
<keyword evidence="5" id="KW-0540">Nuclease</keyword>
<keyword evidence="5" id="KW-0378">Hydrolase</keyword>
<dbReference type="GO" id="GO:0004519">
    <property type="term" value="F:endonuclease activity"/>
    <property type="evidence" value="ECO:0007669"/>
    <property type="project" value="UniProtKB-KW"/>
</dbReference>